<dbReference type="EMBL" id="DVLY01000150">
    <property type="protein sequence ID" value="HIT98403.1"/>
    <property type="molecule type" value="Genomic_DNA"/>
</dbReference>
<evidence type="ECO:0000313" key="1">
    <source>
        <dbReference type="EMBL" id="HIT98403.1"/>
    </source>
</evidence>
<gene>
    <name evidence="1" type="ORF">IAC44_06150</name>
</gene>
<reference evidence="1" key="2">
    <citation type="journal article" date="2021" name="PeerJ">
        <title>Extensive microbial diversity within the chicken gut microbiome revealed by metagenomics and culture.</title>
        <authorList>
            <person name="Gilroy R."/>
            <person name="Ravi A."/>
            <person name="Getino M."/>
            <person name="Pursley I."/>
            <person name="Horton D.L."/>
            <person name="Alikhan N.F."/>
            <person name="Baker D."/>
            <person name="Gharbi K."/>
            <person name="Hall N."/>
            <person name="Watson M."/>
            <person name="Adriaenssens E.M."/>
            <person name="Foster-Nyarko E."/>
            <person name="Jarju S."/>
            <person name="Secka A."/>
            <person name="Antonio M."/>
            <person name="Oren A."/>
            <person name="Chaudhuri R.R."/>
            <person name="La Ragione R."/>
            <person name="Hildebrand F."/>
            <person name="Pallen M.J."/>
        </authorList>
    </citation>
    <scope>NUCLEOTIDE SEQUENCE</scope>
    <source>
        <strain evidence="1">1383</strain>
    </source>
</reference>
<dbReference type="AlphaFoldDB" id="A0A9D1KTX5"/>
<dbReference type="Proteomes" id="UP000824161">
    <property type="component" value="Unassembled WGS sequence"/>
</dbReference>
<comment type="caution">
    <text evidence="1">The sequence shown here is derived from an EMBL/GenBank/DDBJ whole genome shotgun (WGS) entry which is preliminary data.</text>
</comment>
<protein>
    <recommendedName>
        <fullName evidence="3">Lipoprotein</fullName>
    </recommendedName>
</protein>
<dbReference type="PROSITE" id="PS51257">
    <property type="entry name" value="PROKAR_LIPOPROTEIN"/>
    <property type="match status" value="1"/>
</dbReference>
<evidence type="ECO:0000313" key="2">
    <source>
        <dbReference type="Proteomes" id="UP000824161"/>
    </source>
</evidence>
<proteinExistence type="predicted"/>
<evidence type="ECO:0008006" key="3">
    <source>
        <dbReference type="Google" id="ProtNLM"/>
    </source>
</evidence>
<name>A0A9D1KTX5_9FLAO</name>
<sequence length="210" mass="23171">MKHRLFFVLAALGLLCACRDAVRTEGTAQEGVSLDSLWKRCVDLRVGAEGSRVDVSDCVRGVPMPILVDSTPFAAADYSFVRVNAVTGYELCRYGEDALLEIEQGGCEYFGVTFRWSYNAVGKEVSDRQIVRRALLDTRQAGRYCGPMGEDVVRGADMLLAEWSAEGDVPGEEMDFRPSAGDFYYKVRLDSLVRFSDAAVVAVRYVLGPL</sequence>
<accession>A0A9D1KTX5</accession>
<organism evidence="1 2">
    <name type="scientific">Candidatus Merdimorpha stercoravium</name>
    <dbReference type="NCBI Taxonomy" id="2840863"/>
    <lineage>
        <taxon>Bacteria</taxon>
        <taxon>Pseudomonadati</taxon>
        <taxon>Bacteroidota</taxon>
        <taxon>Flavobacteriia</taxon>
        <taxon>Flavobacteriales</taxon>
        <taxon>Candidatus Merdimorpha</taxon>
    </lineage>
</organism>
<reference evidence="1" key="1">
    <citation type="submission" date="2020-10" db="EMBL/GenBank/DDBJ databases">
        <authorList>
            <person name="Gilroy R."/>
        </authorList>
    </citation>
    <scope>NUCLEOTIDE SEQUENCE</scope>
    <source>
        <strain evidence="1">1383</strain>
    </source>
</reference>